<organism evidence="1 2">
    <name type="scientific">Ascaris lumbricoides</name>
    <name type="common">Giant roundworm</name>
    <dbReference type="NCBI Taxonomy" id="6252"/>
    <lineage>
        <taxon>Eukaryota</taxon>
        <taxon>Metazoa</taxon>
        <taxon>Ecdysozoa</taxon>
        <taxon>Nematoda</taxon>
        <taxon>Chromadorea</taxon>
        <taxon>Rhabditida</taxon>
        <taxon>Spirurina</taxon>
        <taxon>Ascaridomorpha</taxon>
        <taxon>Ascaridoidea</taxon>
        <taxon>Ascarididae</taxon>
        <taxon>Ascaris</taxon>
    </lineage>
</organism>
<dbReference type="WBParaSite" id="ALUE_0000541201-mRNA-1">
    <property type="protein sequence ID" value="ALUE_0000541201-mRNA-1"/>
    <property type="gene ID" value="ALUE_0000541201"/>
</dbReference>
<proteinExistence type="predicted"/>
<sequence>MKNCACYPEYVVGLDCICPSRTLSLGYNTVSFTGPKDICSFGMLTSAMSSKCPSMIFAFNLALLCDICCDDDSVNVKQP</sequence>
<dbReference type="Proteomes" id="UP000036681">
    <property type="component" value="Unplaced"/>
</dbReference>
<dbReference type="AlphaFoldDB" id="A0A0M3HSG6"/>
<reference evidence="2" key="1">
    <citation type="submission" date="2017-02" db="UniProtKB">
        <authorList>
            <consortium name="WormBaseParasite"/>
        </authorList>
    </citation>
    <scope>IDENTIFICATION</scope>
</reference>
<evidence type="ECO:0000313" key="1">
    <source>
        <dbReference type="Proteomes" id="UP000036681"/>
    </source>
</evidence>
<accession>A0A0M3HSG6</accession>
<evidence type="ECO:0000313" key="2">
    <source>
        <dbReference type="WBParaSite" id="ALUE_0000541201-mRNA-1"/>
    </source>
</evidence>
<name>A0A0M3HSG6_ASCLU</name>
<protein>
    <submittedName>
        <fullName evidence="2">Ovule protein</fullName>
    </submittedName>
</protein>
<keyword evidence="1" id="KW-1185">Reference proteome</keyword>